<evidence type="ECO:0000256" key="3">
    <source>
        <dbReference type="PROSITE-ProRule" id="PRU00023"/>
    </source>
</evidence>
<evidence type="ECO:0000313" key="6">
    <source>
        <dbReference type="Proteomes" id="UP000355283"/>
    </source>
</evidence>
<dbReference type="EMBL" id="SDOX01000086">
    <property type="protein sequence ID" value="TFJ82928.1"/>
    <property type="molecule type" value="Genomic_DNA"/>
</dbReference>
<keyword evidence="2 3" id="KW-0040">ANK repeat</keyword>
<dbReference type="PANTHER" id="PTHR24173:SF74">
    <property type="entry name" value="ANKYRIN REPEAT DOMAIN-CONTAINING PROTEIN 16"/>
    <property type="match status" value="1"/>
</dbReference>
<dbReference type="OrthoDB" id="188462at2759"/>
<accession>A0A4D9D2Q7</accession>
<evidence type="ECO:0000256" key="2">
    <source>
        <dbReference type="ARBA" id="ARBA00023043"/>
    </source>
</evidence>
<name>A0A4D9D2Q7_9STRA</name>
<dbReference type="Gene3D" id="1.25.40.20">
    <property type="entry name" value="Ankyrin repeat-containing domain"/>
    <property type="match status" value="2"/>
</dbReference>
<feature type="repeat" description="ANK" evidence="3">
    <location>
        <begin position="69"/>
        <end position="104"/>
    </location>
</feature>
<protein>
    <submittedName>
        <fullName evidence="5">Uncharacterized protein</fullName>
    </submittedName>
</protein>
<evidence type="ECO:0000313" key="5">
    <source>
        <dbReference type="EMBL" id="TFJ82928.1"/>
    </source>
</evidence>
<proteinExistence type="predicted"/>
<dbReference type="PROSITE" id="PS50297">
    <property type="entry name" value="ANK_REP_REGION"/>
    <property type="match status" value="1"/>
</dbReference>
<feature type="region of interest" description="Disordered" evidence="4">
    <location>
        <begin position="297"/>
        <end position="316"/>
    </location>
</feature>
<evidence type="ECO:0000256" key="4">
    <source>
        <dbReference type="SAM" id="MobiDB-lite"/>
    </source>
</evidence>
<keyword evidence="6" id="KW-1185">Reference proteome</keyword>
<dbReference type="InterPro" id="IPR002110">
    <property type="entry name" value="Ankyrin_rpt"/>
</dbReference>
<keyword evidence="1" id="KW-0677">Repeat</keyword>
<dbReference type="SUPFAM" id="SSF48403">
    <property type="entry name" value="Ankyrin repeat"/>
    <property type="match status" value="1"/>
</dbReference>
<dbReference type="SMART" id="SM00248">
    <property type="entry name" value="ANK"/>
    <property type="match status" value="4"/>
</dbReference>
<comment type="caution">
    <text evidence="5">The sequence shown here is derived from an EMBL/GenBank/DDBJ whole genome shotgun (WGS) entry which is preliminary data.</text>
</comment>
<dbReference type="PANTHER" id="PTHR24173">
    <property type="entry name" value="ANKYRIN REPEAT CONTAINING"/>
    <property type="match status" value="1"/>
</dbReference>
<dbReference type="InterPro" id="IPR036770">
    <property type="entry name" value="Ankyrin_rpt-contain_sf"/>
</dbReference>
<dbReference type="PROSITE" id="PS50088">
    <property type="entry name" value="ANK_REPEAT"/>
    <property type="match status" value="2"/>
</dbReference>
<feature type="repeat" description="ANK" evidence="3">
    <location>
        <begin position="212"/>
        <end position="246"/>
    </location>
</feature>
<dbReference type="Pfam" id="PF12796">
    <property type="entry name" value="Ank_2"/>
    <property type="match status" value="1"/>
</dbReference>
<dbReference type="Proteomes" id="UP000355283">
    <property type="component" value="Unassembled WGS sequence"/>
</dbReference>
<sequence>MFLPLGALAEDDVGSLEDFLREKNCTPQHFHGFEEMTLLHHAAQQGSHRVAEWLADPVQGIDINARNVQGRTALYIAASTGIPQSKEVIKILLKAGADPSIPTCCGSTPLMAARNEDILRMLLGHGVEEKGQVSRERVRGIKEDEVNDLRPGLAESVEDKSCKNDVCGTIKGSRRGQLAGREGDESGKDVWNRREGIKQRHSLVEIDMQDEDGHTALHYAMFGRLKAQWAVPLLLAAGANPWVRDRKGKLPVYYIGYKRPASVERSLRLAMANPPPRVWMLCRGRAIGAMPAYADGVGRSSQRNEEKDATQGVHAPGTLDALPGNCGVDKEKTRGQSFRRQPPNGVLSVVEVRRRSGRLMPRLEWEDPDCVMGAEEGTARAEHVTRAVVEFVIHPGAENFVRKETCLGLPCDLFIELVGMMDWKGQID</sequence>
<reference evidence="5 6" key="1">
    <citation type="submission" date="2019-01" db="EMBL/GenBank/DDBJ databases">
        <title>Nuclear Genome Assembly of the Microalgal Biofuel strain Nannochloropsis salina CCMP1776.</title>
        <authorList>
            <person name="Hovde B."/>
        </authorList>
    </citation>
    <scope>NUCLEOTIDE SEQUENCE [LARGE SCALE GENOMIC DNA]</scope>
    <source>
        <strain evidence="5 6">CCMP1776</strain>
    </source>
</reference>
<gene>
    <name evidence="5" type="ORF">NSK_005753</name>
</gene>
<evidence type="ECO:0000256" key="1">
    <source>
        <dbReference type="ARBA" id="ARBA00022737"/>
    </source>
</evidence>
<dbReference type="AlphaFoldDB" id="A0A4D9D2Q7"/>
<organism evidence="5 6">
    <name type="scientific">Nannochloropsis salina CCMP1776</name>
    <dbReference type="NCBI Taxonomy" id="1027361"/>
    <lineage>
        <taxon>Eukaryota</taxon>
        <taxon>Sar</taxon>
        <taxon>Stramenopiles</taxon>
        <taxon>Ochrophyta</taxon>
        <taxon>Eustigmatophyceae</taxon>
        <taxon>Eustigmatales</taxon>
        <taxon>Monodopsidaceae</taxon>
        <taxon>Microchloropsis</taxon>
        <taxon>Microchloropsis salina</taxon>
    </lineage>
</organism>